<dbReference type="InterPro" id="IPR018188">
    <property type="entry name" value="RNase_T2_His_AS_1"/>
</dbReference>
<dbReference type="Gene3D" id="3.90.730.10">
    <property type="entry name" value="Ribonuclease T2-like"/>
    <property type="match status" value="1"/>
</dbReference>
<reference evidence="5 6" key="1">
    <citation type="submission" date="2024-03" db="EMBL/GenBank/DDBJ databases">
        <authorList>
            <person name="Martinez-Hernandez J."/>
        </authorList>
    </citation>
    <scope>NUCLEOTIDE SEQUENCE [LARGE SCALE GENOMIC DNA]</scope>
</reference>
<evidence type="ECO:0000313" key="6">
    <source>
        <dbReference type="Proteomes" id="UP001497480"/>
    </source>
</evidence>
<comment type="similarity">
    <text evidence="1 4">Belongs to the RNase T2 family.</text>
</comment>
<dbReference type="PANTHER" id="PTHR11240">
    <property type="entry name" value="RIBONUCLEASE T2"/>
    <property type="match status" value="1"/>
</dbReference>
<keyword evidence="3" id="KW-0456">Lyase</keyword>
<dbReference type="InterPro" id="IPR033130">
    <property type="entry name" value="RNase_T2_His_AS_2"/>
</dbReference>
<dbReference type="Pfam" id="PF00445">
    <property type="entry name" value="Ribonuclease_T2"/>
    <property type="match status" value="1"/>
</dbReference>
<keyword evidence="6" id="KW-1185">Reference proteome</keyword>
<organism evidence="5 6">
    <name type="scientific">Lupinus luteus</name>
    <name type="common">European yellow lupine</name>
    <dbReference type="NCBI Taxonomy" id="3873"/>
    <lineage>
        <taxon>Eukaryota</taxon>
        <taxon>Viridiplantae</taxon>
        <taxon>Streptophyta</taxon>
        <taxon>Embryophyta</taxon>
        <taxon>Tracheophyta</taxon>
        <taxon>Spermatophyta</taxon>
        <taxon>Magnoliopsida</taxon>
        <taxon>eudicotyledons</taxon>
        <taxon>Gunneridae</taxon>
        <taxon>Pentapetalae</taxon>
        <taxon>rosids</taxon>
        <taxon>fabids</taxon>
        <taxon>Fabales</taxon>
        <taxon>Fabaceae</taxon>
        <taxon>Papilionoideae</taxon>
        <taxon>50 kb inversion clade</taxon>
        <taxon>genistoids sensu lato</taxon>
        <taxon>core genistoids</taxon>
        <taxon>Genisteae</taxon>
        <taxon>Lupinus</taxon>
    </lineage>
</organism>
<evidence type="ECO:0000313" key="5">
    <source>
        <dbReference type="EMBL" id="CAL0330703.1"/>
    </source>
</evidence>
<dbReference type="GO" id="GO:0003723">
    <property type="term" value="F:RNA binding"/>
    <property type="evidence" value="ECO:0007669"/>
    <property type="project" value="InterPro"/>
</dbReference>
<protein>
    <submittedName>
        <fullName evidence="5">Uncharacterized protein</fullName>
    </submittedName>
</protein>
<dbReference type="PANTHER" id="PTHR11240:SF22">
    <property type="entry name" value="RIBONUCLEASE T2"/>
    <property type="match status" value="1"/>
</dbReference>
<dbReference type="PROSITE" id="PS00530">
    <property type="entry name" value="RNASE_T2_1"/>
    <property type="match status" value="1"/>
</dbReference>
<keyword evidence="2" id="KW-0378">Hydrolase</keyword>
<evidence type="ECO:0000256" key="4">
    <source>
        <dbReference type="RuleBase" id="RU004328"/>
    </source>
</evidence>
<dbReference type="PROSITE" id="PS00531">
    <property type="entry name" value="RNASE_T2_2"/>
    <property type="match status" value="1"/>
</dbReference>
<keyword evidence="2" id="KW-0540">Nuclease</keyword>
<dbReference type="GO" id="GO:0006401">
    <property type="term" value="P:RNA catabolic process"/>
    <property type="evidence" value="ECO:0007669"/>
    <property type="project" value="UniProtKB-ARBA"/>
</dbReference>
<dbReference type="GO" id="GO:0033897">
    <property type="term" value="F:ribonuclease T2 activity"/>
    <property type="evidence" value="ECO:0007669"/>
    <property type="project" value="InterPro"/>
</dbReference>
<dbReference type="EMBL" id="CAXHTB010000022">
    <property type="protein sequence ID" value="CAL0330703.1"/>
    <property type="molecule type" value="Genomic_DNA"/>
</dbReference>
<sequence length="196" mass="22018">MFYQYSTSLGYDYLALSITWQKGFCAVSACNFKATPIFSLHGLWPSNLLKASPRNCQPTPAVTFPKDIMEIKKKWKSGIVSQLQSITIPSKSQYNIWSYEWKTHGTCMVGKSFTNNTLDATNPEAYYSDTVYAFSNNVAGLSRKLFDKNVKPGFEYLANELLSALKDVIGSPVTIVCATANDKKQYLQESAMFHDK</sequence>
<dbReference type="InterPro" id="IPR001568">
    <property type="entry name" value="RNase_T2-like"/>
</dbReference>
<comment type="caution">
    <text evidence="5">The sequence shown here is derived from an EMBL/GenBank/DDBJ whole genome shotgun (WGS) entry which is preliminary data.</text>
</comment>
<dbReference type="Proteomes" id="UP001497480">
    <property type="component" value="Unassembled WGS sequence"/>
</dbReference>
<dbReference type="InterPro" id="IPR036430">
    <property type="entry name" value="RNase_T2-like_sf"/>
</dbReference>
<evidence type="ECO:0000256" key="3">
    <source>
        <dbReference type="ARBA" id="ARBA00023239"/>
    </source>
</evidence>
<accession>A0AAV1YCA4</accession>
<dbReference type="AlphaFoldDB" id="A0AAV1YCA4"/>
<proteinExistence type="inferred from homology"/>
<dbReference type="SUPFAM" id="SSF55895">
    <property type="entry name" value="Ribonuclease Rh-like"/>
    <property type="match status" value="1"/>
</dbReference>
<gene>
    <name evidence="5" type="ORF">LLUT_LOCUS31763</name>
</gene>
<evidence type="ECO:0000256" key="1">
    <source>
        <dbReference type="ARBA" id="ARBA00007469"/>
    </source>
</evidence>
<evidence type="ECO:0000256" key="2">
    <source>
        <dbReference type="ARBA" id="ARBA00022722"/>
    </source>
</evidence>
<name>A0AAV1YCA4_LUPLU</name>